<evidence type="ECO:0000313" key="2">
    <source>
        <dbReference type="EMBL" id="KAG7562790.1"/>
    </source>
</evidence>
<feature type="compositionally biased region" description="Low complexity" evidence="1">
    <location>
        <begin position="294"/>
        <end position="308"/>
    </location>
</feature>
<feature type="region of interest" description="Disordered" evidence="1">
    <location>
        <begin position="685"/>
        <end position="865"/>
    </location>
</feature>
<feature type="compositionally biased region" description="Acidic residues" evidence="1">
    <location>
        <begin position="1083"/>
        <end position="1095"/>
    </location>
</feature>
<feature type="compositionally biased region" description="Polar residues" evidence="1">
    <location>
        <begin position="74"/>
        <end position="92"/>
    </location>
</feature>
<protein>
    <submittedName>
        <fullName evidence="2">Uncharacterized protein</fullName>
    </submittedName>
</protein>
<feature type="compositionally biased region" description="Polar residues" evidence="1">
    <location>
        <begin position="850"/>
        <end position="865"/>
    </location>
</feature>
<feature type="region of interest" description="Disordered" evidence="1">
    <location>
        <begin position="940"/>
        <end position="1109"/>
    </location>
</feature>
<feature type="region of interest" description="Disordered" evidence="1">
    <location>
        <begin position="44"/>
        <end position="111"/>
    </location>
</feature>
<reference evidence="2" key="1">
    <citation type="submission" date="2020-04" db="EMBL/GenBank/DDBJ databases">
        <title>Analysis of mating type loci in Filobasidium floriforme.</title>
        <authorList>
            <person name="Nowrousian M."/>
        </authorList>
    </citation>
    <scope>NUCLEOTIDE SEQUENCE</scope>
    <source>
        <strain evidence="2">CBS 6242</strain>
    </source>
</reference>
<feature type="compositionally biased region" description="Polar residues" evidence="1">
    <location>
        <begin position="692"/>
        <end position="703"/>
    </location>
</feature>
<sequence length="1109" mass="118860">MPSRLGPSGASTAVCLGDEIQELSDEEQRQMRIELERVKDEHVEKWELELEKSSGTRPKTSHSRRKRYKADGTSLESGNPDDTNRSLASSRGSDLAIHHYQDAARGSDPSPRAFQRLELDLDKTRLRTPSATSQSSKRASELYRVTSGTTYTDMESAASGGRSTISARKERLLRLAAERGVGITPVTDFEEMEHIQEGIESHYNIQGNISQKGERVQGLCLADEWADEMEAEEMEEEFASDFPVPPGMQDQPGLTGLGILGPDMFAQPFGTGQGQQKTKSSGGLSRLIRRRRNSGTSQASGSTTSAPSFTAIGPTPEPWMTSPQVSVAASHRTQQSNQSDTQSRTAASERGSDKTSSKRGALKAFFKGVSGSNAPSSKGIENIARRSDRNGPSGLPPYPAALQPIPILKTSTSLSASRSEGNLPAALKDQTRVPAALVDITAEREASKPSRKQDPSATSVKQTQNLNPDQDRSRNDITPTTAKPENDTDNDVPAIPAFPCDLRSLLDVVAHAGVCWIPTGVDASGALGLETGTPALLLLSVRKKRPQSLDLSETSVKAQLVTVHLHLFSYTAADDILDEPGSMNGKRSISYKLKGRDRTELARAQITSSTEMIAILNDGFTIASPYVEGVPAEDGLLTVRFNGSGLHKEWLLQLKTIIAELGACQDGQIFAPGSDTTPVAALQAQSAVRPGTASSLSRRNSVPSRPKQRSDLSSERSGMSSVEPNVESLLSSGQPTINGIRDRPQRRSISSIESSTLPSVEKARRQPSVLQQARAEMRAGRSPTPIQPRFTNPALSSVDPPPSKIRPTIIIPGSKAPISAPPLQVPKHEPPPNPAQLGLPLASHTRDNRLNPSGNRLSNDSNLASSAGLTPSAGAISPGVLHYIDPANGRTYEIPPGMLEAFLVGSRMVGDGGGLVNPGARGGTVGDGPVPVGALLDQTLSGGRHQSDTRMAYDASTLPTPPSSTKLRANYRFEDNSYDNQSAASVPMSERVRKESSTSSGVSPSPHLLPTSSPSTTMTSDLVDDTRSMGTFGTPSSTAGSSTQYSTESKRRERRGNLRDRMRQMKSQHQAAGKTLDIMAEAETADPWEEPEETIMDNAPKRDPVVRFA</sequence>
<feature type="compositionally biased region" description="Polar residues" evidence="1">
    <location>
        <begin position="1028"/>
        <end position="1047"/>
    </location>
</feature>
<accession>A0A8K0NSG8</accession>
<feature type="compositionally biased region" description="Polar residues" evidence="1">
    <location>
        <begin position="321"/>
        <end position="346"/>
    </location>
</feature>
<feature type="region of interest" description="Disordered" evidence="1">
    <location>
        <begin position="124"/>
        <end position="144"/>
    </location>
</feature>
<feature type="compositionally biased region" description="Low complexity" evidence="1">
    <location>
        <begin position="274"/>
        <end position="286"/>
    </location>
</feature>
<dbReference type="AlphaFoldDB" id="A0A8K0NSG8"/>
<gene>
    <name evidence="2" type="ORF">FFLO_01745</name>
</gene>
<dbReference type="Proteomes" id="UP000812966">
    <property type="component" value="Unassembled WGS sequence"/>
</dbReference>
<evidence type="ECO:0000313" key="3">
    <source>
        <dbReference type="Proteomes" id="UP000812966"/>
    </source>
</evidence>
<feature type="compositionally biased region" description="Basic and acidic residues" evidence="1">
    <location>
        <begin position="1048"/>
        <end position="1063"/>
    </location>
</feature>
<proteinExistence type="predicted"/>
<feature type="compositionally biased region" description="Basic and acidic residues" evidence="1">
    <location>
        <begin position="443"/>
        <end position="454"/>
    </location>
</feature>
<feature type="region of interest" description="Disordered" evidence="1">
    <location>
        <begin position="241"/>
        <end position="403"/>
    </location>
</feature>
<comment type="caution">
    <text evidence="2">The sequence shown here is derived from an EMBL/GenBank/DDBJ whole genome shotgun (WGS) entry which is preliminary data.</text>
</comment>
<organism evidence="2 3">
    <name type="scientific">Filobasidium floriforme</name>
    <dbReference type="NCBI Taxonomy" id="5210"/>
    <lineage>
        <taxon>Eukaryota</taxon>
        <taxon>Fungi</taxon>
        <taxon>Dikarya</taxon>
        <taxon>Basidiomycota</taxon>
        <taxon>Agaricomycotina</taxon>
        <taxon>Tremellomycetes</taxon>
        <taxon>Filobasidiales</taxon>
        <taxon>Filobasidiaceae</taxon>
        <taxon>Filobasidium</taxon>
    </lineage>
</organism>
<name>A0A8K0NSG8_9TREE</name>
<feature type="region of interest" description="Disordered" evidence="1">
    <location>
        <begin position="443"/>
        <end position="492"/>
    </location>
</feature>
<feature type="compositionally biased region" description="Basic and acidic residues" evidence="1">
    <location>
        <begin position="1099"/>
        <end position="1109"/>
    </location>
</feature>
<evidence type="ECO:0000256" key="1">
    <source>
        <dbReference type="SAM" id="MobiDB-lite"/>
    </source>
</evidence>
<dbReference type="EMBL" id="JABELV010000025">
    <property type="protein sequence ID" value="KAG7562790.1"/>
    <property type="molecule type" value="Genomic_DNA"/>
</dbReference>
<feature type="compositionally biased region" description="Basic residues" evidence="1">
    <location>
        <begin position="59"/>
        <end position="68"/>
    </location>
</feature>
<feature type="compositionally biased region" description="Basic and acidic residues" evidence="1">
    <location>
        <begin position="44"/>
        <end position="54"/>
    </location>
</feature>
<feature type="compositionally biased region" description="Polar residues" evidence="1">
    <location>
        <begin position="127"/>
        <end position="137"/>
    </location>
</feature>
<feature type="compositionally biased region" description="Polar residues" evidence="1">
    <location>
        <begin position="455"/>
        <end position="468"/>
    </location>
</feature>
<feature type="compositionally biased region" description="Polar residues" evidence="1">
    <location>
        <begin position="715"/>
        <end position="737"/>
    </location>
</feature>
<feature type="compositionally biased region" description="Low complexity" evidence="1">
    <location>
        <begin position="997"/>
        <end position="1020"/>
    </location>
</feature>
<keyword evidence="3" id="KW-1185">Reference proteome</keyword>